<evidence type="ECO:0000256" key="1">
    <source>
        <dbReference type="ARBA" id="ARBA00006987"/>
    </source>
</evidence>
<dbReference type="RefSeq" id="WP_066345444.1">
    <property type="nucleotide sequence ID" value="NZ_CBCSFJ010000003.1"/>
</dbReference>
<gene>
    <name evidence="3" type="ORF">BAU06_05820</name>
</gene>
<dbReference type="InterPro" id="IPR042100">
    <property type="entry name" value="Bug_dom1"/>
</dbReference>
<sequence>MNKYGSAALLALALGTAVTASQAAESYPSRPINLVVPFPAGGVVDVVARMVGQKMAGALGASIVVENKPGAGGTIGAAYVSKAAPDGYTLLLGGSATQVFGPALYKNLPYDARTAFAPVGQISSGPLVLVVGSTVKANTVPELVSYLKGQQDKAFYGSNGNGTFPQLAAELFKQANGLSTAHIPYNGGPAAMTALVAGDIAFSINHIPVVQGLVKGGKIRALATTGAKRSVAFPDLPTMQEAGMPGFEAGAWWGLFAPAGTPASAVDKLNMALKAALEDKAVQASLAAQGDEVLYSSPQDFGRFVQAETRKWTQVVKSADLKID</sequence>
<accession>A0ABM6CPI2</accession>
<organism evidence="3 4">
    <name type="scientific">Bordetella bronchialis</name>
    <dbReference type="NCBI Taxonomy" id="463025"/>
    <lineage>
        <taxon>Bacteria</taxon>
        <taxon>Pseudomonadati</taxon>
        <taxon>Pseudomonadota</taxon>
        <taxon>Betaproteobacteria</taxon>
        <taxon>Burkholderiales</taxon>
        <taxon>Alcaligenaceae</taxon>
        <taxon>Bordetella</taxon>
    </lineage>
</organism>
<dbReference type="SUPFAM" id="SSF53850">
    <property type="entry name" value="Periplasmic binding protein-like II"/>
    <property type="match status" value="1"/>
</dbReference>
<reference evidence="3 4" key="1">
    <citation type="submission" date="2016-06" db="EMBL/GenBank/DDBJ databases">
        <title>Complete genome sequences of Bordetella bronchialis and Bordetella flabilis.</title>
        <authorList>
            <person name="LiPuma J.J."/>
            <person name="Spilker T."/>
        </authorList>
    </citation>
    <scope>NUCLEOTIDE SEQUENCE [LARGE SCALE GENOMIC DNA]</scope>
    <source>
        <strain evidence="3 4">AU3182</strain>
    </source>
</reference>
<dbReference type="PIRSF" id="PIRSF017082">
    <property type="entry name" value="YflP"/>
    <property type="match status" value="1"/>
</dbReference>
<evidence type="ECO:0000313" key="4">
    <source>
        <dbReference type="Proteomes" id="UP000091897"/>
    </source>
</evidence>
<dbReference type="InterPro" id="IPR005064">
    <property type="entry name" value="BUG"/>
</dbReference>
<name>A0ABM6CPI2_9BORD</name>
<dbReference type="Proteomes" id="UP000091897">
    <property type="component" value="Chromosome"/>
</dbReference>
<dbReference type="EMBL" id="CP016170">
    <property type="protein sequence ID" value="ANN65874.1"/>
    <property type="molecule type" value="Genomic_DNA"/>
</dbReference>
<dbReference type="Gene3D" id="3.40.190.150">
    <property type="entry name" value="Bordetella uptake gene, domain 1"/>
    <property type="match status" value="1"/>
</dbReference>
<feature type="signal peptide" evidence="2">
    <location>
        <begin position="1"/>
        <end position="23"/>
    </location>
</feature>
<feature type="chain" id="PRO_5045468497" description="ABC transporter substrate-binding protein" evidence="2">
    <location>
        <begin position="24"/>
        <end position="324"/>
    </location>
</feature>
<evidence type="ECO:0008006" key="5">
    <source>
        <dbReference type="Google" id="ProtNLM"/>
    </source>
</evidence>
<dbReference type="Pfam" id="PF03401">
    <property type="entry name" value="TctC"/>
    <property type="match status" value="1"/>
</dbReference>
<dbReference type="CDD" id="cd13578">
    <property type="entry name" value="PBP2_Bug27"/>
    <property type="match status" value="1"/>
</dbReference>
<dbReference type="Gene3D" id="3.40.190.10">
    <property type="entry name" value="Periplasmic binding protein-like II"/>
    <property type="match status" value="1"/>
</dbReference>
<dbReference type="PANTHER" id="PTHR42928">
    <property type="entry name" value="TRICARBOXYLATE-BINDING PROTEIN"/>
    <property type="match status" value="1"/>
</dbReference>
<protein>
    <recommendedName>
        <fullName evidence="5">ABC transporter substrate-binding protein</fullName>
    </recommendedName>
</protein>
<proteinExistence type="inferred from homology"/>
<keyword evidence="4" id="KW-1185">Reference proteome</keyword>
<comment type="similarity">
    <text evidence="1">Belongs to the UPF0065 (bug) family.</text>
</comment>
<evidence type="ECO:0000313" key="3">
    <source>
        <dbReference type="EMBL" id="ANN65874.1"/>
    </source>
</evidence>
<dbReference type="PANTHER" id="PTHR42928:SF5">
    <property type="entry name" value="BLR1237 PROTEIN"/>
    <property type="match status" value="1"/>
</dbReference>
<keyword evidence="2" id="KW-0732">Signal</keyword>
<evidence type="ECO:0000256" key="2">
    <source>
        <dbReference type="SAM" id="SignalP"/>
    </source>
</evidence>